<feature type="region of interest" description="Disordered" evidence="2">
    <location>
        <begin position="1"/>
        <end position="98"/>
    </location>
</feature>
<evidence type="ECO:0000313" key="3">
    <source>
        <dbReference type="EMBL" id="GAA2334387.1"/>
    </source>
</evidence>
<feature type="compositionally biased region" description="Low complexity" evidence="2">
    <location>
        <begin position="58"/>
        <end position="84"/>
    </location>
</feature>
<reference evidence="4" key="1">
    <citation type="journal article" date="2019" name="Int. J. Syst. Evol. Microbiol.">
        <title>The Global Catalogue of Microorganisms (GCM) 10K type strain sequencing project: providing services to taxonomists for standard genome sequencing and annotation.</title>
        <authorList>
            <consortium name="The Broad Institute Genomics Platform"/>
            <consortium name="The Broad Institute Genome Sequencing Center for Infectious Disease"/>
            <person name="Wu L."/>
            <person name="Ma J."/>
        </authorList>
    </citation>
    <scope>NUCLEOTIDE SEQUENCE [LARGE SCALE GENOMIC DNA]</scope>
    <source>
        <strain evidence="4">JCM 4316</strain>
    </source>
</reference>
<dbReference type="RefSeq" id="WP_346173915.1">
    <property type="nucleotide sequence ID" value="NZ_BAAASD010000005.1"/>
</dbReference>
<evidence type="ECO:0000313" key="4">
    <source>
        <dbReference type="Proteomes" id="UP001500253"/>
    </source>
</evidence>
<dbReference type="EMBL" id="BAAASD010000005">
    <property type="protein sequence ID" value="GAA2334387.1"/>
    <property type="molecule type" value="Genomic_DNA"/>
</dbReference>
<protein>
    <recommendedName>
        <fullName evidence="5">EF-hand domain-containing protein</fullName>
    </recommendedName>
</protein>
<accession>A0ABP5SQ52</accession>
<comment type="caution">
    <text evidence="3">The sequence shown here is derived from an EMBL/GenBank/DDBJ whole genome shotgun (WGS) entry which is preliminary data.</text>
</comment>
<evidence type="ECO:0000256" key="1">
    <source>
        <dbReference type="SAM" id="Coils"/>
    </source>
</evidence>
<evidence type="ECO:0008006" key="5">
    <source>
        <dbReference type="Google" id="ProtNLM"/>
    </source>
</evidence>
<feature type="compositionally biased region" description="Low complexity" evidence="2">
    <location>
        <begin position="16"/>
        <end position="50"/>
    </location>
</feature>
<keyword evidence="1" id="KW-0175">Coiled coil</keyword>
<gene>
    <name evidence="3" type="ORF">GCM10010246_17860</name>
</gene>
<sequence>MRETTPDTSAAPRGHATTAKAPYAPGAAPAAGTAGTAPGAATTPGAATGTPGPGTPGATGPASAAGPTGVGAPAAPGVAGATGADPEGPPFPVIPPSDHTELTERLRHVVSGFVDAPRGAVEEADRLLEELSARLTELLADRRRTLRDTWSEDEADGTGTVRTEELRLAMRGYRDVLERLLSI</sequence>
<dbReference type="Proteomes" id="UP001500253">
    <property type="component" value="Unassembled WGS sequence"/>
</dbReference>
<feature type="coiled-coil region" evidence="1">
    <location>
        <begin position="121"/>
        <end position="148"/>
    </location>
</feature>
<proteinExistence type="predicted"/>
<keyword evidence="4" id="KW-1185">Reference proteome</keyword>
<name>A0ABP5SQ52_9ACTN</name>
<evidence type="ECO:0000256" key="2">
    <source>
        <dbReference type="SAM" id="MobiDB-lite"/>
    </source>
</evidence>
<organism evidence="3 4">
    <name type="scientific">Streptomyces cuspidosporus</name>
    <dbReference type="NCBI Taxonomy" id="66882"/>
    <lineage>
        <taxon>Bacteria</taxon>
        <taxon>Bacillati</taxon>
        <taxon>Actinomycetota</taxon>
        <taxon>Actinomycetes</taxon>
        <taxon>Kitasatosporales</taxon>
        <taxon>Streptomycetaceae</taxon>
        <taxon>Streptomyces</taxon>
    </lineage>
</organism>